<evidence type="ECO:0000259" key="1">
    <source>
        <dbReference type="Pfam" id="PF13338"/>
    </source>
</evidence>
<dbReference type="RefSeq" id="WP_378251450.1">
    <property type="nucleotide sequence ID" value="NZ_JBHSIT010000001.1"/>
</dbReference>
<dbReference type="Proteomes" id="UP001595872">
    <property type="component" value="Unassembled WGS sequence"/>
</dbReference>
<accession>A0ABV9TQM7</accession>
<sequence>MSLAASLAAASTIAEAQWGLFTTRQAQAAGAARRDLVRLEQAGVLERVAHGVYFVAGAPRPELLELRAAWLQLSPGTPVGTRTPGEGVISHMSAALVHDLGTPDPLGHEFTFPATRRVRTRRSDVGIHHGALGPDDIAWVDQMLVTSVPRTLSDLAAVNTDGGHLGEMLSDALDRGLLTPTIAASALTSHSQSYGLPPRDGPGLLRLLLSEIGR</sequence>
<keyword evidence="3" id="KW-1185">Reference proteome</keyword>
<name>A0ABV9TQM7_9ACTN</name>
<dbReference type="EMBL" id="JBHSIT010000001">
    <property type="protein sequence ID" value="MFC4905706.1"/>
    <property type="molecule type" value="Genomic_DNA"/>
</dbReference>
<gene>
    <name evidence="2" type="ORF">ACFPCY_00105</name>
</gene>
<evidence type="ECO:0000313" key="3">
    <source>
        <dbReference type="Proteomes" id="UP001595872"/>
    </source>
</evidence>
<evidence type="ECO:0000313" key="2">
    <source>
        <dbReference type="EMBL" id="MFC4905706.1"/>
    </source>
</evidence>
<dbReference type="InterPro" id="IPR025159">
    <property type="entry name" value="AbiEi_N"/>
</dbReference>
<proteinExistence type="predicted"/>
<feature type="domain" description="AbiEi antitoxin N-terminal" evidence="1">
    <location>
        <begin position="13"/>
        <end position="53"/>
    </location>
</feature>
<organism evidence="2 3">
    <name type="scientific">Actinomadura gamaensis</name>
    <dbReference type="NCBI Taxonomy" id="1763541"/>
    <lineage>
        <taxon>Bacteria</taxon>
        <taxon>Bacillati</taxon>
        <taxon>Actinomycetota</taxon>
        <taxon>Actinomycetes</taxon>
        <taxon>Streptosporangiales</taxon>
        <taxon>Thermomonosporaceae</taxon>
        <taxon>Actinomadura</taxon>
    </lineage>
</organism>
<reference evidence="3" key="1">
    <citation type="journal article" date="2019" name="Int. J. Syst. Evol. Microbiol.">
        <title>The Global Catalogue of Microorganisms (GCM) 10K type strain sequencing project: providing services to taxonomists for standard genome sequencing and annotation.</title>
        <authorList>
            <consortium name="The Broad Institute Genomics Platform"/>
            <consortium name="The Broad Institute Genome Sequencing Center for Infectious Disease"/>
            <person name="Wu L."/>
            <person name="Ma J."/>
        </authorList>
    </citation>
    <scope>NUCLEOTIDE SEQUENCE [LARGE SCALE GENOMIC DNA]</scope>
    <source>
        <strain evidence="3">KLKA75</strain>
    </source>
</reference>
<dbReference type="Pfam" id="PF13338">
    <property type="entry name" value="AbiEi_4"/>
    <property type="match status" value="1"/>
</dbReference>
<protein>
    <submittedName>
        <fullName evidence="2">Type IV toxin-antitoxin system AbiEi family antitoxin domain-containing protein</fullName>
    </submittedName>
</protein>
<comment type="caution">
    <text evidence="2">The sequence shown here is derived from an EMBL/GenBank/DDBJ whole genome shotgun (WGS) entry which is preliminary data.</text>
</comment>